<keyword evidence="1" id="KW-0862">Zinc</keyword>
<protein>
    <recommendedName>
        <fullName evidence="3">CCHC-type domain-containing protein</fullName>
    </recommendedName>
</protein>
<evidence type="ECO:0000313" key="4">
    <source>
        <dbReference type="EMBL" id="KAK2977014.1"/>
    </source>
</evidence>
<evidence type="ECO:0000259" key="3">
    <source>
        <dbReference type="PROSITE" id="PS50158"/>
    </source>
</evidence>
<evidence type="ECO:0000256" key="1">
    <source>
        <dbReference type="PROSITE-ProRule" id="PRU00047"/>
    </source>
</evidence>
<dbReference type="InterPro" id="IPR036875">
    <property type="entry name" value="Znf_CCHC_sf"/>
</dbReference>
<dbReference type="GO" id="GO:0003676">
    <property type="term" value="F:nucleic acid binding"/>
    <property type="evidence" value="ECO:0007669"/>
    <property type="project" value="InterPro"/>
</dbReference>
<proteinExistence type="predicted"/>
<keyword evidence="1" id="KW-0479">Metal-binding</keyword>
<evidence type="ECO:0000256" key="2">
    <source>
        <dbReference type="SAM" id="MobiDB-lite"/>
    </source>
</evidence>
<name>A0AA88QTZ1_9ASTE</name>
<reference evidence="4" key="1">
    <citation type="submission" date="2022-12" db="EMBL/GenBank/DDBJ databases">
        <title>Draft genome assemblies for two species of Escallonia (Escalloniales).</title>
        <authorList>
            <person name="Chanderbali A."/>
            <person name="Dervinis C."/>
            <person name="Anghel I."/>
            <person name="Soltis D."/>
            <person name="Soltis P."/>
            <person name="Zapata F."/>
        </authorList>
    </citation>
    <scope>NUCLEOTIDE SEQUENCE</scope>
    <source>
        <strain evidence="4">UCBG92.1500</strain>
        <tissue evidence="4">Leaf</tissue>
    </source>
</reference>
<dbReference type="EMBL" id="JAVXUO010002017">
    <property type="protein sequence ID" value="KAK2977014.1"/>
    <property type="molecule type" value="Genomic_DNA"/>
</dbReference>
<dbReference type="SMART" id="SM00343">
    <property type="entry name" value="ZnF_C2HC"/>
    <property type="match status" value="1"/>
</dbReference>
<comment type="caution">
    <text evidence="4">The sequence shown here is derived from an EMBL/GenBank/DDBJ whole genome shotgun (WGS) entry which is preliminary data.</text>
</comment>
<gene>
    <name evidence="4" type="ORF">RJ640_013632</name>
</gene>
<keyword evidence="5" id="KW-1185">Reference proteome</keyword>
<feature type="compositionally biased region" description="Basic residues" evidence="2">
    <location>
        <begin position="176"/>
        <end position="190"/>
    </location>
</feature>
<dbReference type="Proteomes" id="UP001187471">
    <property type="component" value="Unassembled WGS sequence"/>
</dbReference>
<dbReference type="Pfam" id="PF00098">
    <property type="entry name" value="zf-CCHC"/>
    <property type="match status" value="1"/>
</dbReference>
<evidence type="ECO:0000313" key="5">
    <source>
        <dbReference type="Proteomes" id="UP001187471"/>
    </source>
</evidence>
<sequence length="437" mass="47562">MAKEGKGKIEKLNGMNFQWWKMQVEDCLYQKDLYLQLVGEKPEAMNANEWAILYKKALATRLFNMRMSKNGFVVDHLNDFNGVTNQPEFVSINFDVEIRALLFLYSLPDSWNNLVTTVSNSTISGMLMLSDVVSSVMNDEMRRKMIGDDISSSIALFVEFKGRQNNKQKNMERTLTRGRSKSRGNSKSKGRTIVCRNCNKEGHKKNDCTEPKKKNGAGGRRGDDDGANMMMLLERPGYMSLDKNLMFITLLRSGKLLLRTKHGTRTGYSRGFAFVRYKYADEVQKAVDSGWCSSTGYEAAPLYGPSPLYHALTKKRVADAPNESTNIDDAKYRGGGGGYGGGGWGGGGGRKCCGKDAKGANAVESQMKTDKPATTTESIEVDDAKYQGGGGGYGGGGGGYGGGGHGGGWGGGGGRKCCGKNAKESQMKNDKPDVAEP</sequence>
<dbReference type="SUPFAM" id="SSF57756">
    <property type="entry name" value="Retrovirus zinc finger-like domains"/>
    <property type="match status" value="1"/>
</dbReference>
<organism evidence="4 5">
    <name type="scientific">Escallonia rubra</name>
    <dbReference type="NCBI Taxonomy" id="112253"/>
    <lineage>
        <taxon>Eukaryota</taxon>
        <taxon>Viridiplantae</taxon>
        <taxon>Streptophyta</taxon>
        <taxon>Embryophyta</taxon>
        <taxon>Tracheophyta</taxon>
        <taxon>Spermatophyta</taxon>
        <taxon>Magnoliopsida</taxon>
        <taxon>eudicotyledons</taxon>
        <taxon>Gunneridae</taxon>
        <taxon>Pentapetalae</taxon>
        <taxon>asterids</taxon>
        <taxon>campanulids</taxon>
        <taxon>Escalloniales</taxon>
        <taxon>Escalloniaceae</taxon>
        <taxon>Escallonia</taxon>
    </lineage>
</organism>
<dbReference type="GO" id="GO:0008270">
    <property type="term" value="F:zinc ion binding"/>
    <property type="evidence" value="ECO:0007669"/>
    <property type="project" value="UniProtKB-KW"/>
</dbReference>
<feature type="compositionally biased region" description="Basic and acidic residues" evidence="2">
    <location>
        <begin position="198"/>
        <end position="213"/>
    </location>
</feature>
<dbReference type="AlphaFoldDB" id="A0AA88QTZ1"/>
<dbReference type="Pfam" id="PF14223">
    <property type="entry name" value="Retrotran_gag_2"/>
    <property type="match status" value="1"/>
</dbReference>
<keyword evidence="1" id="KW-0863">Zinc-finger</keyword>
<feature type="region of interest" description="Disordered" evidence="2">
    <location>
        <begin position="167"/>
        <end position="226"/>
    </location>
</feature>
<feature type="domain" description="CCHC-type" evidence="3">
    <location>
        <begin position="195"/>
        <end position="210"/>
    </location>
</feature>
<dbReference type="InterPro" id="IPR001878">
    <property type="entry name" value="Znf_CCHC"/>
</dbReference>
<dbReference type="PROSITE" id="PS50158">
    <property type="entry name" value="ZF_CCHC"/>
    <property type="match status" value="1"/>
</dbReference>
<accession>A0AA88QTZ1</accession>